<accession>Q7NMQ2</accession>
<gene>
    <name evidence="5" type="ordered locus">glr0713</name>
</gene>
<dbReference type="InterPro" id="IPR029068">
    <property type="entry name" value="Glyas_Bleomycin-R_OHBP_Dase"/>
</dbReference>
<dbReference type="InParanoid" id="Q7NMQ2"/>
<dbReference type="InterPro" id="IPR037523">
    <property type="entry name" value="VOC_core"/>
</dbReference>
<proteinExistence type="inferred from homology"/>
<dbReference type="Proteomes" id="UP000000557">
    <property type="component" value="Chromosome"/>
</dbReference>
<evidence type="ECO:0000313" key="6">
    <source>
        <dbReference type="Proteomes" id="UP000000557"/>
    </source>
</evidence>
<dbReference type="PANTHER" id="PTHR34109">
    <property type="entry name" value="BNAUNNG04460D PROTEIN-RELATED"/>
    <property type="match status" value="1"/>
</dbReference>
<evidence type="ECO:0000256" key="3">
    <source>
        <dbReference type="ARBA" id="ARBA00023251"/>
    </source>
</evidence>
<dbReference type="eggNOG" id="COG0346">
    <property type="taxonomic scope" value="Bacteria"/>
</dbReference>
<dbReference type="HOGENOM" id="CLU_046006_15_2_3"/>
<evidence type="ECO:0000259" key="4">
    <source>
        <dbReference type="PROSITE" id="PS51819"/>
    </source>
</evidence>
<evidence type="ECO:0000256" key="1">
    <source>
        <dbReference type="ARBA" id="ARBA00011051"/>
    </source>
</evidence>
<dbReference type="EnsemblBacteria" id="BAC88654">
    <property type="protein sequence ID" value="BAC88654"/>
    <property type="gene ID" value="BAC88654"/>
</dbReference>
<reference evidence="5 6" key="1">
    <citation type="journal article" date="2003" name="DNA Res.">
        <title>Complete genome structure of Gloeobacter violaceus PCC 7421, a cyanobacterium that lacks thylakoids.</title>
        <authorList>
            <person name="Nakamura Y."/>
            <person name="Kaneko T."/>
            <person name="Sato S."/>
            <person name="Mimuro M."/>
            <person name="Miyashita H."/>
            <person name="Tsuchiya T."/>
            <person name="Sasamoto S."/>
            <person name="Watanabe A."/>
            <person name="Kawashima K."/>
            <person name="Kishida Y."/>
            <person name="Kiyokawa C."/>
            <person name="Kohara M."/>
            <person name="Matsumoto M."/>
            <person name="Matsuno A."/>
            <person name="Nakazaki N."/>
            <person name="Shimpo S."/>
            <person name="Takeuchi C."/>
            <person name="Yamada M."/>
            <person name="Tabata S."/>
        </authorList>
    </citation>
    <scope>NUCLEOTIDE SEQUENCE [LARGE SCALE GENOMIC DNA]</scope>
    <source>
        <strain evidence="6">ATCC 29082 / PCC 7421</strain>
    </source>
</reference>
<keyword evidence="3" id="KW-0046">Antibiotic resistance</keyword>
<reference evidence="5 6" key="2">
    <citation type="journal article" date="2003" name="DNA Res.">
        <title>Complete genome structure of Gloeobacter violaceus PCC 7421, a cyanobacterium that lacks thylakoids (supplement).</title>
        <authorList>
            <person name="Nakamura Y."/>
            <person name="Kaneko T."/>
            <person name="Sato S."/>
            <person name="Mimuro M."/>
            <person name="Miyashita H."/>
            <person name="Tsuchiya T."/>
            <person name="Sasamoto S."/>
            <person name="Watanabe A."/>
            <person name="Kawashima K."/>
            <person name="Kishida Y."/>
            <person name="Kiyokawa C."/>
            <person name="Kohara M."/>
            <person name="Matsumoto M."/>
            <person name="Matsuno A."/>
            <person name="Nakazaki N."/>
            <person name="Shimpo S."/>
            <person name="Takeuchi C."/>
            <person name="Yamada M."/>
            <person name="Tabata S."/>
        </authorList>
    </citation>
    <scope>NUCLEOTIDE SEQUENCE [LARGE SCALE GENOMIC DNA]</scope>
    <source>
        <strain evidence="6">ATCC 29082 / PCC 7421</strain>
    </source>
</reference>
<dbReference type="GO" id="GO:0046677">
    <property type="term" value="P:response to antibiotic"/>
    <property type="evidence" value="ECO:0007669"/>
    <property type="project" value="UniProtKB-KW"/>
</dbReference>
<keyword evidence="6" id="KW-1185">Reference proteome</keyword>
<dbReference type="Pfam" id="PF00903">
    <property type="entry name" value="Glyoxalase"/>
    <property type="match status" value="1"/>
</dbReference>
<name>Q7NMQ2_GLOVI</name>
<evidence type="ECO:0000313" key="5">
    <source>
        <dbReference type="EMBL" id="BAC88654.1"/>
    </source>
</evidence>
<dbReference type="CDD" id="cd08349">
    <property type="entry name" value="BLMA_like"/>
    <property type="match status" value="1"/>
</dbReference>
<dbReference type="Gene3D" id="3.10.180.10">
    <property type="entry name" value="2,3-Dihydroxybiphenyl 1,2-Dioxygenase, domain 1"/>
    <property type="match status" value="1"/>
</dbReference>
<dbReference type="InterPro" id="IPR004360">
    <property type="entry name" value="Glyas_Fos-R_dOase_dom"/>
</dbReference>
<dbReference type="EMBL" id="BA000045">
    <property type="protein sequence ID" value="BAC88654.1"/>
    <property type="molecule type" value="Genomic_DNA"/>
</dbReference>
<dbReference type="InterPro" id="IPR000335">
    <property type="entry name" value="Bleomycin-R"/>
</dbReference>
<feature type="domain" description="VOC" evidence="4">
    <location>
        <begin position="1"/>
        <end position="126"/>
    </location>
</feature>
<sequence>MFKKLSPNLFVEDVGRALDFYETVLGFKRLMTLPEQAPFAWGLVQAGGVELMFQSFGSLEEDPLPIEGRQAGGTLNLYIEVEDIDALYEKLRTQVSVVREPNTTFYGMREFLMLDPNGYLLTFAQPVEPAGAPAGG</sequence>
<dbReference type="PANTHER" id="PTHR34109:SF4">
    <property type="entry name" value="LYASE"/>
    <property type="match status" value="1"/>
</dbReference>
<comment type="similarity">
    <text evidence="1">Belongs to the bleomycin resistance protein family.</text>
</comment>
<dbReference type="RefSeq" id="WP_011140715.1">
    <property type="nucleotide sequence ID" value="NC_005125.1"/>
</dbReference>
<protein>
    <recommendedName>
        <fullName evidence="2">Bleomycin resistance protein</fullName>
    </recommendedName>
</protein>
<dbReference type="OrthoDB" id="9795618at2"/>
<dbReference type="SUPFAM" id="SSF54593">
    <property type="entry name" value="Glyoxalase/Bleomycin resistance protein/Dihydroxybiphenyl dioxygenase"/>
    <property type="match status" value="1"/>
</dbReference>
<dbReference type="KEGG" id="gvi:glr0713"/>
<dbReference type="AlphaFoldDB" id="Q7NMQ2"/>
<organism evidence="5 6">
    <name type="scientific">Gloeobacter violaceus (strain ATCC 29082 / PCC 7421)</name>
    <dbReference type="NCBI Taxonomy" id="251221"/>
    <lineage>
        <taxon>Bacteria</taxon>
        <taxon>Bacillati</taxon>
        <taxon>Cyanobacteriota</taxon>
        <taxon>Cyanophyceae</taxon>
        <taxon>Gloeobacterales</taxon>
        <taxon>Gloeobacteraceae</taxon>
        <taxon>Gloeobacter</taxon>
    </lineage>
</organism>
<dbReference type="PROSITE" id="PS51819">
    <property type="entry name" value="VOC"/>
    <property type="match status" value="1"/>
</dbReference>
<dbReference type="STRING" id="251221.gene:10758189"/>
<evidence type="ECO:0000256" key="2">
    <source>
        <dbReference type="ARBA" id="ARBA00021572"/>
    </source>
</evidence>